<comment type="caution">
    <text evidence="1">The sequence shown here is derived from an EMBL/GenBank/DDBJ whole genome shotgun (WGS) entry which is preliminary data.</text>
</comment>
<proteinExistence type="predicted"/>
<accession>A0A9X2WLY7</accession>
<sequence length="294" mass="32996">MIESIENMMSLTPLYHSLERATIIGNADGDWSPCNDGATITFNATVHTNTINICNGPYAGVSEAFTVDRSENDQAFVEILTTVAQSLVSQIDCWPSSGLTTAVMLAVISKHVSLMRMSLLPSLARCENMAASETLPCMVHNWLGERRIALGIALTHPHLYWPELYIQPTVLHESSQQFIDDPFAILLGAGKSSENEEIDPSQISRLKIQAQRPNDYEEQLTILKNLASLDIHYWLSAATQQKLLKCEKLFYNQTPEDKLSNWFLVDLKASQLLDPIRHQLAYCQQVLVLQHIKD</sequence>
<dbReference type="RefSeq" id="WP_261298192.1">
    <property type="nucleotide sequence ID" value="NZ_JAMTCD010000008.1"/>
</dbReference>
<dbReference type="AlphaFoldDB" id="A0A9X2WLY7"/>
<reference evidence="1" key="1">
    <citation type="journal article" date="2023" name="Int. J. Syst. Evol. Microbiol.">
        <title>&lt;i&gt;Shewanella septentrionalis&lt;/i&gt; sp. nov. and &lt;i&gt;Shewanella holmiensis&lt;/i&gt; sp. nov., isolated from Baltic Sea water and sediments.</title>
        <authorList>
            <person name="Martin-Rodriguez A.J."/>
            <person name="Thorell K."/>
            <person name="Joffre E."/>
            <person name="Jensie-Markopoulos S."/>
            <person name="Moore E.R.B."/>
            <person name="Sjoling A."/>
        </authorList>
    </citation>
    <scope>NUCLEOTIDE SEQUENCE</scope>
    <source>
        <strain evidence="1">SP1S2-7</strain>
    </source>
</reference>
<dbReference type="Proteomes" id="UP001155546">
    <property type="component" value="Unassembled WGS sequence"/>
</dbReference>
<protein>
    <submittedName>
        <fullName evidence="1">Uncharacterized protein</fullName>
    </submittedName>
</protein>
<keyword evidence="2" id="KW-1185">Reference proteome</keyword>
<gene>
    <name evidence="1" type="ORF">NE535_08400</name>
</gene>
<organism evidence="1 2">
    <name type="scientific">Shewanella holmiensis</name>
    <dbReference type="NCBI Taxonomy" id="2952222"/>
    <lineage>
        <taxon>Bacteria</taxon>
        <taxon>Pseudomonadati</taxon>
        <taxon>Pseudomonadota</taxon>
        <taxon>Gammaproteobacteria</taxon>
        <taxon>Alteromonadales</taxon>
        <taxon>Shewanellaceae</taxon>
        <taxon>Shewanella</taxon>
    </lineage>
</organism>
<evidence type="ECO:0000313" key="1">
    <source>
        <dbReference type="EMBL" id="MCT7941812.1"/>
    </source>
</evidence>
<evidence type="ECO:0000313" key="2">
    <source>
        <dbReference type="Proteomes" id="UP001155546"/>
    </source>
</evidence>
<dbReference type="EMBL" id="JAMTCD010000008">
    <property type="protein sequence ID" value="MCT7941812.1"/>
    <property type="molecule type" value="Genomic_DNA"/>
</dbReference>
<name>A0A9X2WLY7_9GAMM</name>